<dbReference type="KEGG" id="gfo:GFO_0907"/>
<protein>
    <submittedName>
        <fullName evidence="1">Uncharacterized protein</fullName>
    </submittedName>
</protein>
<name>A0LZT6_CHRFK</name>
<sequence>MCKIIASNGYGYRKLRELERGFVGLVFKYLVSKITNFSKLPVICDEPMLCTVMVLEFFYYICIFRL</sequence>
<dbReference type="Proteomes" id="UP000000755">
    <property type="component" value="Chromosome"/>
</dbReference>
<dbReference type="EMBL" id="CU207366">
    <property type="protein sequence ID" value="CAL65881.1"/>
    <property type="molecule type" value="Genomic_DNA"/>
</dbReference>
<organism evidence="1 2">
    <name type="scientific">Christiangramia forsetii (strain DSM 17595 / CGMCC 1.15422 / KT0803)</name>
    <name type="common">Gramella forsetii</name>
    <dbReference type="NCBI Taxonomy" id="411154"/>
    <lineage>
        <taxon>Bacteria</taxon>
        <taxon>Pseudomonadati</taxon>
        <taxon>Bacteroidota</taxon>
        <taxon>Flavobacteriia</taxon>
        <taxon>Flavobacteriales</taxon>
        <taxon>Flavobacteriaceae</taxon>
        <taxon>Christiangramia</taxon>
    </lineage>
</organism>
<dbReference type="AlphaFoldDB" id="A0LZT6"/>
<proteinExistence type="predicted"/>
<accession>A0LZT6</accession>
<reference evidence="1 2" key="1">
    <citation type="journal article" date="2006" name="Environ. Microbiol.">
        <title>Whole genome analysis of the marine Bacteroidetes'Gramella forsetii' reveals adaptations to degradation of polymeric organic matter.</title>
        <authorList>
            <person name="Bauer M."/>
            <person name="Kube M."/>
            <person name="Teeling H."/>
            <person name="Richter M."/>
            <person name="Lombardot T."/>
            <person name="Allers E."/>
            <person name="Wuerdemann C.A."/>
            <person name="Quast C."/>
            <person name="Kuhl H."/>
            <person name="Knaust F."/>
            <person name="Woebken D."/>
            <person name="Bischof K."/>
            <person name="Mussmann M."/>
            <person name="Choudhuri J.V."/>
            <person name="Meyer F."/>
            <person name="Reinhardt R."/>
            <person name="Amann R.I."/>
            <person name="Gloeckner F.O."/>
        </authorList>
    </citation>
    <scope>NUCLEOTIDE SEQUENCE [LARGE SCALE GENOMIC DNA]</scope>
    <source>
        <strain evidence="1 2">KT0803</strain>
    </source>
</reference>
<evidence type="ECO:0000313" key="1">
    <source>
        <dbReference type="EMBL" id="CAL65881.1"/>
    </source>
</evidence>
<dbReference type="HOGENOM" id="CLU_2825069_0_0_10"/>
<evidence type="ECO:0000313" key="2">
    <source>
        <dbReference type="Proteomes" id="UP000000755"/>
    </source>
</evidence>
<gene>
    <name evidence="1" type="ordered locus">GFO_0907</name>
</gene>